<feature type="signal peptide" evidence="9">
    <location>
        <begin position="1"/>
        <end position="28"/>
    </location>
</feature>
<reference evidence="12 14" key="2">
    <citation type="submission" date="2023-10" db="EMBL/GenBank/DDBJ databases">
        <title>To unveil natural product biosynthetic capacity in Pseudoalteromonas.</title>
        <authorList>
            <person name="Wang J."/>
        </authorList>
    </citation>
    <scope>NUCLEOTIDE SEQUENCE [LARGE SCALE GENOMIC DNA]</scope>
    <source>
        <strain evidence="12 14">DSM 15914</strain>
    </source>
</reference>
<dbReference type="InterPro" id="IPR012910">
    <property type="entry name" value="Plug_dom"/>
</dbReference>
<dbReference type="Gene3D" id="2.40.170.20">
    <property type="entry name" value="TonB-dependent receptor, beta-barrel domain"/>
    <property type="match status" value="1"/>
</dbReference>
<reference evidence="11" key="1">
    <citation type="submission" date="2019-10" db="EMBL/GenBank/DDBJ databases">
        <authorList>
            <person name="Paulsen S."/>
        </authorList>
    </citation>
    <scope>NUCLEOTIDE SEQUENCE</scope>
    <source>
        <strain evidence="11">LMG 19692</strain>
    </source>
</reference>
<dbReference type="RefSeq" id="WP_193521584.1">
    <property type="nucleotide sequence ID" value="NZ_CBCSDF010000002.1"/>
</dbReference>
<sequence>MRTRSVLNTRLTPLAFALGLSLSLPATAQSQVAIYQFNLTQQPISHTLTQVAEAASMNLIADAKLLNGLQAPALKGEVSLTEALERTLKGSPLTASIIDNNIVIKAAISELTPAKGQSNNTQAKHKQIPNPQDNIEVITVKGDKLNLNREQITRTKGLSNSDIFSTFSGIEANNIRNEAGALDIGIRGVQGEGRVPIFIDGSLQSTHTNRGYMGSSDRTYIDSNLISSVNVEKGASAKASPFGSGAIGGTVNIRTLGTQDILQDGKRFGALVKVNTHNNNKTPEVPESFGLQSYYEISNHNDTLDFAGGGFTLATAYQQDNLQAVLAYSKKKVGNYFAGKNGFNDFVETKEYVRWVPSTEHQGKYDEVTVVDFIPPPVNQNGEVVNTSFESDSYLAKLTYAFTEEQSLEVNTRYHKQEAGEMLATYWYKQRAGDTKFWKVIDENGQEQWMSEEIPEGVETMPQWAPGSALVNSASALYRFLPSNNSLVDLSVNVWRTSARLQQYNALGSNLGANAGQYFHRYNNKRHGISAFNTSALSLASTPITLTYGLSWQVEKLSPHKDWKDNFNRDWYPADFNLKATSRHGKQTKRALFANANVDLSPVELALNVNLHDSVNEDYQTGEKLTFDAKADVTVQANYQLLDNTVIKAKYSNAYRMPNLYETTVSNEVFSYSSEYPITPEKTKSYDIGFESDFSNLLSHEDKLIISAEYFNTNIESMLATGFLPKPDAPSWDQKFTFTNYDQFELPGTEFGLHYQSDLFYSRLSYTKYTDVKMCSRLMAEAAGVDTCNTTGFAGSLTPLRVPPEKSYIATLGMTLFNDTIDTGFTYKKHSEKHHPGGFLAGTGVTALEYIPAGYQLDFYLDYIFSDSIKGNLAITNLTDQYKVSSGSIVAMPEPGQTISIGLELKL</sequence>
<dbReference type="Gene3D" id="2.170.130.10">
    <property type="entry name" value="TonB-dependent receptor, plug domain"/>
    <property type="match status" value="1"/>
</dbReference>
<keyword evidence="7 8" id="KW-0998">Cell outer membrane</keyword>
<evidence type="ECO:0000256" key="8">
    <source>
        <dbReference type="PROSITE-ProRule" id="PRU01360"/>
    </source>
</evidence>
<organism evidence="11 13">
    <name type="scientific">Pseudoalteromonas maricaloris</name>
    <dbReference type="NCBI Taxonomy" id="184924"/>
    <lineage>
        <taxon>Bacteria</taxon>
        <taxon>Pseudomonadati</taxon>
        <taxon>Pseudomonadota</taxon>
        <taxon>Gammaproteobacteria</taxon>
        <taxon>Alteromonadales</taxon>
        <taxon>Pseudoalteromonadaceae</taxon>
        <taxon>Pseudoalteromonas</taxon>
    </lineage>
</organism>
<dbReference type="InterPro" id="IPR036942">
    <property type="entry name" value="Beta-barrel_TonB_sf"/>
</dbReference>
<dbReference type="InterPro" id="IPR039426">
    <property type="entry name" value="TonB-dep_rcpt-like"/>
</dbReference>
<evidence type="ECO:0000256" key="3">
    <source>
        <dbReference type="ARBA" id="ARBA00022448"/>
    </source>
</evidence>
<gene>
    <name evidence="11" type="ORF">F9Y85_05245</name>
    <name evidence="12" type="ORF">R5H13_05840</name>
</gene>
<feature type="domain" description="Secretin/TonB short N-terminal" evidence="10">
    <location>
        <begin position="57"/>
        <end position="107"/>
    </location>
</feature>
<dbReference type="InterPro" id="IPR037066">
    <property type="entry name" value="Plug_dom_sf"/>
</dbReference>
<name>A0A8I2H2Q5_9GAMM</name>
<dbReference type="SMART" id="SM00965">
    <property type="entry name" value="STN"/>
    <property type="match status" value="1"/>
</dbReference>
<evidence type="ECO:0000259" key="10">
    <source>
        <dbReference type="SMART" id="SM00965"/>
    </source>
</evidence>
<dbReference type="EMBL" id="WEIA01000002">
    <property type="protein sequence ID" value="NLR20732.1"/>
    <property type="molecule type" value="Genomic_DNA"/>
</dbReference>
<dbReference type="Gene3D" id="3.55.50.30">
    <property type="match status" value="1"/>
</dbReference>
<evidence type="ECO:0000256" key="6">
    <source>
        <dbReference type="ARBA" id="ARBA00023136"/>
    </source>
</evidence>
<dbReference type="Pfam" id="PF07660">
    <property type="entry name" value="STN"/>
    <property type="match status" value="1"/>
</dbReference>
<keyword evidence="3 8" id="KW-0813">Transport</keyword>
<keyword evidence="14" id="KW-1185">Reference proteome</keyword>
<feature type="chain" id="PRO_5034749432" evidence="9">
    <location>
        <begin position="29"/>
        <end position="907"/>
    </location>
</feature>
<evidence type="ECO:0000313" key="12">
    <source>
        <dbReference type="EMBL" id="WOX29785.1"/>
    </source>
</evidence>
<dbReference type="Pfam" id="PF07715">
    <property type="entry name" value="Plug"/>
    <property type="match status" value="1"/>
</dbReference>
<protein>
    <submittedName>
        <fullName evidence="11 12">TonB-dependent receptor</fullName>
    </submittedName>
</protein>
<dbReference type="GO" id="GO:0015344">
    <property type="term" value="F:siderophore uptake transmembrane transporter activity"/>
    <property type="evidence" value="ECO:0007669"/>
    <property type="project" value="TreeGrafter"/>
</dbReference>
<keyword evidence="9" id="KW-0732">Signal</keyword>
<dbReference type="GO" id="GO:0009279">
    <property type="term" value="C:cell outer membrane"/>
    <property type="evidence" value="ECO:0007669"/>
    <property type="project" value="UniProtKB-SubCell"/>
</dbReference>
<dbReference type="PROSITE" id="PS52016">
    <property type="entry name" value="TONB_DEPENDENT_REC_3"/>
    <property type="match status" value="1"/>
</dbReference>
<evidence type="ECO:0000313" key="11">
    <source>
        <dbReference type="EMBL" id="NLR20732.1"/>
    </source>
</evidence>
<evidence type="ECO:0000256" key="2">
    <source>
        <dbReference type="ARBA" id="ARBA00009810"/>
    </source>
</evidence>
<comment type="subcellular location">
    <subcellularLocation>
        <location evidence="1 8">Cell outer membrane</location>
        <topology evidence="1 8">Multi-pass membrane protein</topology>
    </subcellularLocation>
</comment>
<dbReference type="PANTHER" id="PTHR30069">
    <property type="entry name" value="TONB-DEPENDENT OUTER MEMBRANE RECEPTOR"/>
    <property type="match status" value="1"/>
</dbReference>
<evidence type="ECO:0000256" key="7">
    <source>
        <dbReference type="ARBA" id="ARBA00023237"/>
    </source>
</evidence>
<keyword evidence="4 8" id="KW-1134">Transmembrane beta strand</keyword>
<dbReference type="InterPro" id="IPR011662">
    <property type="entry name" value="Secretin/TonB_short_N"/>
</dbReference>
<dbReference type="Proteomes" id="UP001304419">
    <property type="component" value="Chromosome 1"/>
</dbReference>
<dbReference type="Proteomes" id="UP000646877">
    <property type="component" value="Unassembled WGS sequence"/>
</dbReference>
<keyword evidence="5 8" id="KW-0812">Transmembrane</keyword>
<dbReference type="AlphaFoldDB" id="A0A8I2H2Q5"/>
<evidence type="ECO:0000256" key="9">
    <source>
        <dbReference type="SAM" id="SignalP"/>
    </source>
</evidence>
<dbReference type="SUPFAM" id="SSF56935">
    <property type="entry name" value="Porins"/>
    <property type="match status" value="1"/>
</dbReference>
<evidence type="ECO:0000256" key="4">
    <source>
        <dbReference type="ARBA" id="ARBA00022452"/>
    </source>
</evidence>
<evidence type="ECO:0000313" key="14">
    <source>
        <dbReference type="Proteomes" id="UP001304419"/>
    </source>
</evidence>
<dbReference type="EMBL" id="CP137578">
    <property type="protein sequence ID" value="WOX29785.1"/>
    <property type="molecule type" value="Genomic_DNA"/>
</dbReference>
<keyword evidence="6 8" id="KW-0472">Membrane</keyword>
<dbReference type="GO" id="GO:0044718">
    <property type="term" value="P:siderophore transmembrane transport"/>
    <property type="evidence" value="ECO:0007669"/>
    <property type="project" value="TreeGrafter"/>
</dbReference>
<evidence type="ECO:0000256" key="1">
    <source>
        <dbReference type="ARBA" id="ARBA00004571"/>
    </source>
</evidence>
<evidence type="ECO:0000313" key="13">
    <source>
        <dbReference type="Proteomes" id="UP000646877"/>
    </source>
</evidence>
<evidence type="ECO:0000256" key="5">
    <source>
        <dbReference type="ARBA" id="ARBA00022692"/>
    </source>
</evidence>
<comment type="similarity">
    <text evidence="2 8">Belongs to the TonB-dependent receptor family.</text>
</comment>
<keyword evidence="11" id="KW-0675">Receptor</keyword>
<accession>A0A8I2H2Q5</accession>
<proteinExistence type="inferred from homology"/>
<dbReference type="PANTHER" id="PTHR30069:SF41">
    <property type="entry name" value="HEME_HEMOPEXIN UTILIZATION PROTEIN C"/>
    <property type="match status" value="1"/>
</dbReference>